<accession>A0ACB8Y175</accession>
<proteinExistence type="predicted"/>
<dbReference type="EMBL" id="CM042046">
    <property type="protein sequence ID" value="KAI3677276.1"/>
    <property type="molecule type" value="Genomic_DNA"/>
</dbReference>
<comment type="caution">
    <text evidence="1">The sequence shown here is derived from an EMBL/GenBank/DDBJ whole genome shotgun (WGS) entry which is preliminary data.</text>
</comment>
<protein>
    <submittedName>
        <fullName evidence="1">Uncharacterized protein</fullName>
    </submittedName>
</protein>
<keyword evidence="2" id="KW-1185">Reference proteome</keyword>
<reference evidence="1 2" key="2">
    <citation type="journal article" date="2022" name="Mol. Ecol. Resour.">
        <title>The genomes of chicory, endive, great burdock and yacon provide insights into Asteraceae paleo-polyploidization history and plant inulin production.</title>
        <authorList>
            <person name="Fan W."/>
            <person name="Wang S."/>
            <person name="Wang H."/>
            <person name="Wang A."/>
            <person name="Jiang F."/>
            <person name="Liu H."/>
            <person name="Zhao H."/>
            <person name="Xu D."/>
            <person name="Zhang Y."/>
        </authorList>
    </citation>
    <scope>NUCLEOTIDE SEQUENCE [LARGE SCALE GENOMIC DNA]</scope>
    <source>
        <strain evidence="2">cv. Yunnan</strain>
        <tissue evidence="1">Leaves</tissue>
    </source>
</reference>
<reference evidence="2" key="1">
    <citation type="journal article" date="2022" name="Mol. Ecol. Resour.">
        <title>The genomes of chicory, endive, great burdock and yacon provide insights into Asteraceae palaeo-polyploidization history and plant inulin production.</title>
        <authorList>
            <person name="Fan W."/>
            <person name="Wang S."/>
            <person name="Wang H."/>
            <person name="Wang A."/>
            <person name="Jiang F."/>
            <person name="Liu H."/>
            <person name="Zhao H."/>
            <person name="Xu D."/>
            <person name="Zhang Y."/>
        </authorList>
    </citation>
    <scope>NUCLEOTIDE SEQUENCE [LARGE SCALE GENOMIC DNA]</scope>
    <source>
        <strain evidence="2">cv. Yunnan</strain>
    </source>
</reference>
<name>A0ACB8Y175_9ASTR</name>
<dbReference type="Proteomes" id="UP001056120">
    <property type="component" value="Linkage Group LG29"/>
</dbReference>
<evidence type="ECO:0000313" key="2">
    <source>
        <dbReference type="Proteomes" id="UP001056120"/>
    </source>
</evidence>
<evidence type="ECO:0000313" key="1">
    <source>
        <dbReference type="EMBL" id="KAI3677276.1"/>
    </source>
</evidence>
<sequence>MAKETKTPKWEGKLSEQLKSTKAQQVWPLLEDFCNLHKWLPTLDTCHYVQGEHGQPGLVRYCATTIPSPPPNDSDEAPTAVVKWCHEKLLAIDPVQRCLSYEIGENNLGMTSYVAEMKVVDIDGGCMVEWSFTVDPLEGMRSEDWRGYLESSLKAMAERIEKEFQGVTN</sequence>
<organism evidence="1 2">
    <name type="scientific">Smallanthus sonchifolius</name>
    <dbReference type="NCBI Taxonomy" id="185202"/>
    <lineage>
        <taxon>Eukaryota</taxon>
        <taxon>Viridiplantae</taxon>
        <taxon>Streptophyta</taxon>
        <taxon>Embryophyta</taxon>
        <taxon>Tracheophyta</taxon>
        <taxon>Spermatophyta</taxon>
        <taxon>Magnoliopsida</taxon>
        <taxon>eudicotyledons</taxon>
        <taxon>Gunneridae</taxon>
        <taxon>Pentapetalae</taxon>
        <taxon>asterids</taxon>
        <taxon>campanulids</taxon>
        <taxon>Asterales</taxon>
        <taxon>Asteraceae</taxon>
        <taxon>Asteroideae</taxon>
        <taxon>Heliantheae alliance</taxon>
        <taxon>Millerieae</taxon>
        <taxon>Smallanthus</taxon>
    </lineage>
</organism>
<gene>
    <name evidence="1" type="ORF">L1987_86899</name>
</gene>